<keyword evidence="1" id="KW-0812">Transmembrane</keyword>
<evidence type="ECO:0008006" key="4">
    <source>
        <dbReference type="Google" id="ProtNLM"/>
    </source>
</evidence>
<protein>
    <recommendedName>
        <fullName evidence="4">Integral inner membrane protein</fullName>
    </recommendedName>
</protein>
<proteinExistence type="predicted"/>
<gene>
    <name evidence="2" type="ORF">A374_01269</name>
</gene>
<dbReference type="InterPro" id="IPR019649">
    <property type="entry name" value="DUF2512"/>
</dbReference>
<dbReference type="STRING" id="1196324.A374_01269"/>
<evidence type="ECO:0000313" key="2">
    <source>
        <dbReference type="EMBL" id="EIT87229.1"/>
    </source>
</evidence>
<sequence>MKAAQALVIKLIVGLIAFSIGLDLFFVANLADVISFSVASAIISYIVADRLLLERVGSTNTLLVEFLLNYLLVWVFGAILLNDYLQIAWGSVIASTIITGAEVVVHRFLLKTESARQKHVRRQGATPKLRFVTEFAKDEDPTKK</sequence>
<dbReference type="RefSeq" id="WP_007200358.1">
    <property type="nucleotide sequence ID" value="NZ_AKKV01000009.1"/>
</dbReference>
<keyword evidence="3" id="KW-1185">Reference proteome</keyword>
<keyword evidence="1" id="KW-0472">Membrane</keyword>
<dbReference type="eggNOG" id="ENOG5033GRE">
    <property type="taxonomic scope" value="Bacteria"/>
</dbReference>
<evidence type="ECO:0000256" key="1">
    <source>
        <dbReference type="SAM" id="Phobius"/>
    </source>
</evidence>
<dbReference type="OrthoDB" id="2111682at2"/>
<name>I8AN78_9BACL</name>
<evidence type="ECO:0000313" key="3">
    <source>
        <dbReference type="Proteomes" id="UP000004080"/>
    </source>
</evidence>
<keyword evidence="1" id="KW-1133">Transmembrane helix</keyword>
<dbReference type="Proteomes" id="UP000004080">
    <property type="component" value="Unassembled WGS sequence"/>
</dbReference>
<reference evidence="2 3" key="1">
    <citation type="journal article" date="2012" name="J. Bacteriol.">
        <title>Genome of Bacillus macauensis ZFHKF-1, a Long-Chain-Forming Bacterium.</title>
        <authorList>
            <person name="Cai L."/>
            <person name="Zhang T."/>
        </authorList>
    </citation>
    <scope>NUCLEOTIDE SEQUENCE [LARGE SCALE GENOMIC DNA]</scope>
    <source>
        <strain evidence="2 3">ZFHKF-1</strain>
    </source>
</reference>
<dbReference type="PATRIC" id="fig|1196324.3.peg.253"/>
<feature type="transmembrane region" description="Helical" evidence="1">
    <location>
        <begin position="7"/>
        <end position="27"/>
    </location>
</feature>
<dbReference type="EMBL" id="AKKV01000009">
    <property type="protein sequence ID" value="EIT87229.1"/>
    <property type="molecule type" value="Genomic_DNA"/>
</dbReference>
<feature type="transmembrane region" description="Helical" evidence="1">
    <location>
        <begin position="87"/>
        <end position="109"/>
    </location>
</feature>
<dbReference type="AlphaFoldDB" id="I8AN78"/>
<dbReference type="Pfam" id="PF10710">
    <property type="entry name" value="DUF2512"/>
    <property type="match status" value="1"/>
</dbReference>
<comment type="caution">
    <text evidence="2">The sequence shown here is derived from an EMBL/GenBank/DDBJ whole genome shotgun (WGS) entry which is preliminary data.</text>
</comment>
<accession>I8AN78</accession>
<organism evidence="2 3">
    <name type="scientific">Fictibacillus macauensis ZFHKF-1</name>
    <dbReference type="NCBI Taxonomy" id="1196324"/>
    <lineage>
        <taxon>Bacteria</taxon>
        <taxon>Bacillati</taxon>
        <taxon>Bacillota</taxon>
        <taxon>Bacilli</taxon>
        <taxon>Bacillales</taxon>
        <taxon>Fictibacillaceae</taxon>
        <taxon>Fictibacillus</taxon>
    </lineage>
</organism>
<feature type="transmembrane region" description="Helical" evidence="1">
    <location>
        <begin position="33"/>
        <end position="53"/>
    </location>
</feature>
<feature type="transmembrane region" description="Helical" evidence="1">
    <location>
        <begin position="62"/>
        <end position="81"/>
    </location>
</feature>